<dbReference type="GO" id="GO:0004169">
    <property type="term" value="F:dolichyl-phosphate-mannose-protein mannosyltransferase activity"/>
    <property type="evidence" value="ECO:0007669"/>
    <property type="project" value="UniProtKB-UniRule"/>
</dbReference>
<evidence type="ECO:0000256" key="2">
    <source>
        <dbReference type="ARBA" id="ARBA00004922"/>
    </source>
</evidence>
<evidence type="ECO:0000259" key="12">
    <source>
        <dbReference type="Pfam" id="PF16192"/>
    </source>
</evidence>
<sequence length="504" mass="58013">MTWSKKLSHSSIPWFGIGMSVIFLCSLALRFWGLGRFNTLVFDEVYYAKFANNYLTGTHFFNAHPPLSQYIIAIGMWIGSHLPIGQDNLNGLTGSLRSTWSYRWLNALTGSVIPLVVGALAYALNRRKSFALIAALFAATDGLFLVESRYALNNVYLVILGLLGQLFFLKALGQNQRRWPNLALSGMFFGASACIKWNGLWFLLGVYMIWVAAWVMQWLRWLLKRARERSKKFLPPHVGFREDTEVSPLQDSEGVRTPLQNLTQLKLVQFVGNFAIIPVLTYSLLWIPHLQMNPEPGFWQAQHDILTFHEKIGDGPKVHPYCSRWFSWLLMWRPVAYFYQTARTPNEQVPAYPPLPAGAGKYVFDVHAIGNPFLWWLSTAAIVWLLWRLAQRFIQGDGWKFSLTSSTWIALYLVLGWLANLLPWTKVTRCIFLYHYMGASVFSGLALAWLVDRWLRSDQTQYKSASVTILLVVVAAFVFWLPIYLGLPLPIPHYQLRMWFRSWI</sequence>
<dbReference type="KEGG" id="mic:Mic7113_4145"/>
<dbReference type="AlphaFoldDB" id="K9WJY4"/>
<dbReference type="Proteomes" id="UP000010471">
    <property type="component" value="Chromosome"/>
</dbReference>
<evidence type="ECO:0000256" key="7">
    <source>
        <dbReference type="ARBA" id="ARBA00022989"/>
    </source>
</evidence>
<keyword evidence="4 10" id="KW-0328">Glycosyltransferase</keyword>
<dbReference type="GO" id="GO:0005886">
    <property type="term" value="C:plasma membrane"/>
    <property type="evidence" value="ECO:0007669"/>
    <property type="project" value="UniProtKB-SubCell"/>
</dbReference>
<dbReference type="eggNOG" id="COG1928">
    <property type="taxonomic scope" value="Bacteria"/>
</dbReference>
<feature type="transmembrane region" description="Helical" evidence="10">
    <location>
        <begin position="401"/>
        <end position="419"/>
    </location>
</feature>
<feature type="transmembrane region" description="Helical" evidence="10">
    <location>
        <begin position="12"/>
        <end position="32"/>
    </location>
</feature>
<evidence type="ECO:0000259" key="11">
    <source>
        <dbReference type="Pfam" id="PF02366"/>
    </source>
</evidence>
<dbReference type="InterPro" id="IPR003342">
    <property type="entry name" value="ArnT-like_N"/>
</dbReference>
<organism evidence="13 14">
    <name type="scientific">Allocoleopsis franciscana PCC 7113</name>
    <dbReference type="NCBI Taxonomy" id="1173027"/>
    <lineage>
        <taxon>Bacteria</taxon>
        <taxon>Bacillati</taxon>
        <taxon>Cyanobacteriota</taxon>
        <taxon>Cyanophyceae</taxon>
        <taxon>Coleofasciculales</taxon>
        <taxon>Coleofasciculaceae</taxon>
        <taxon>Allocoleopsis</taxon>
        <taxon>Allocoleopsis franciscana</taxon>
    </lineage>
</organism>
<name>K9WJY4_9CYAN</name>
<dbReference type="PATRIC" id="fig|1173027.3.peg.4577"/>
<feature type="transmembrane region" description="Helical" evidence="10">
    <location>
        <begin position="152"/>
        <end position="169"/>
    </location>
</feature>
<evidence type="ECO:0000256" key="8">
    <source>
        <dbReference type="ARBA" id="ARBA00023136"/>
    </source>
</evidence>
<feature type="transmembrane region" description="Helical" evidence="10">
    <location>
        <begin position="431"/>
        <end position="455"/>
    </location>
</feature>
<dbReference type="InterPro" id="IPR032421">
    <property type="entry name" value="PMT_4TMC"/>
</dbReference>
<feature type="transmembrane region" description="Helical" evidence="10">
    <location>
        <begin position="181"/>
        <end position="198"/>
    </location>
</feature>
<evidence type="ECO:0000256" key="3">
    <source>
        <dbReference type="ARBA" id="ARBA00007222"/>
    </source>
</evidence>
<accession>K9WJY4</accession>
<evidence type="ECO:0000256" key="5">
    <source>
        <dbReference type="ARBA" id="ARBA00022679"/>
    </source>
</evidence>
<protein>
    <recommendedName>
        <fullName evidence="9 10">Polyprenol-phosphate-mannose--protein mannosyltransferase</fullName>
        <ecNumber evidence="10">2.4.1.-</ecNumber>
    </recommendedName>
</protein>
<evidence type="ECO:0000256" key="9">
    <source>
        <dbReference type="ARBA" id="ARBA00093617"/>
    </source>
</evidence>
<keyword evidence="8 10" id="KW-0472">Membrane</keyword>
<proteinExistence type="inferred from homology"/>
<feature type="domain" description="ArnT-like N-terminal" evidence="11">
    <location>
        <begin position="21"/>
        <end position="224"/>
    </location>
</feature>
<feature type="transmembrane region" description="Helical" evidence="10">
    <location>
        <begin position="104"/>
        <end position="123"/>
    </location>
</feature>
<dbReference type="HOGENOM" id="CLU_038359_0_0_3"/>
<feature type="transmembrane region" description="Helical" evidence="10">
    <location>
        <begin position="130"/>
        <end position="146"/>
    </location>
</feature>
<keyword evidence="14" id="KW-1185">Reference proteome</keyword>
<keyword evidence="10" id="KW-1003">Cell membrane</keyword>
<feature type="transmembrane region" description="Helical" evidence="10">
    <location>
        <begin position="467"/>
        <end position="487"/>
    </location>
</feature>
<feature type="transmembrane region" description="Helical" evidence="10">
    <location>
        <begin position="267"/>
        <end position="287"/>
    </location>
</feature>
<evidence type="ECO:0000313" key="14">
    <source>
        <dbReference type="Proteomes" id="UP000010471"/>
    </source>
</evidence>
<evidence type="ECO:0000256" key="1">
    <source>
        <dbReference type="ARBA" id="ARBA00004127"/>
    </source>
</evidence>
<dbReference type="InterPro" id="IPR027005">
    <property type="entry name" value="PMT-like"/>
</dbReference>
<evidence type="ECO:0000313" key="13">
    <source>
        <dbReference type="EMBL" id="AFZ19847.1"/>
    </source>
</evidence>
<dbReference type="PANTHER" id="PTHR10050">
    <property type="entry name" value="DOLICHYL-PHOSPHATE-MANNOSE--PROTEIN MANNOSYLTRANSFERASE"/>
    <property type="match status" value="1"/>
</dbReference>
<dbReference type="GO" id="GO:0012505">
    <property type="term" value="C:endomembrane system"/>
    <property type="evidence" value="ECO:0007669"/>
    <property type="project" value="UniProtKB-SubCell"/>
</dbReference>
<dbReference type="EC" id="2.4.1.-" evidence="10"/>
<dbReference type="STRING" id="1173027.Mic7113_4145"/>
<keyword evidence="6 10" id="KW-0812">Transmembrane</keyword>
<comment type="pathway">
    <text evidence="2 10">Protein modification; protein glycosylation.</text>
</comment>
<evidence type="ECO:0000256" key="10">
    <source>
        <dbReference type="RuleBase" id="RU367007"/>
    </source>
</evidence>
<dbReference type="PANTHER" id="PTHR10050:SF46">
    <property type="entry name" value="PROTEIN O-MANNOSYL-TRANSFERASE 2"/>
    <property type="match status" value="1"/>
</dbReference>
<gene>
    <name evidence="13" type="ORF">Mic7113_4145</name>
</gene>
<reference evidence="13 14" key="1">
    <citation type="submission" date="2012-06" db="EMBL/GenBank/DDBJ databases">
        <title>Finished chromosome of genome of Microcoleus sp. PCC 7113.</title>
        <authorList>
            <consortium name="US DOE Joint Genome Institute"/>
            <person name="Gugger M."/>
            <person name="Coursin T."/>
            <person name="Rippka R."/>
            <person name="Tandeau De Marsac N."/>
            <person name="Huntemann M."/>
            <person name="Wei C.-L."/>
            <person name="Han J."/>
            <person name="Detter J.C."/>
            <person name="Han C."/>
            <person name="Tapia R."/>
            <person name="Chen A."/>
            <person name="Kyrpides N."/>
            <person name="Mavromatis K."/>
            <person name="Markowitz V."/>
            <person name="Szeto E."/>
            <person name="Ivanova N."/>
            <person name="Pagani I."/>
            <person name="Pati A."/>
            <person name="Goodwin L."/>
            <person name="Nordberg H.P."/>
            <person name="Cantor M.N."/>
            <person name="Hua S.X."/>
            <person name="Woyke T."/>
            <person name="Kerfeld C.A."/>
        </authorList>
    </citation>
    <scope>NUCLEOTIDE SEQUENCE [LARGE SCALE GENOMIC DNA]</scope>
    <source>
        <strain evidence="13 14">PCC 7113</strain>
    </source>
</reference>
<feature type="transmembrane region" description="Helical" evidence="10">
    <location>
        <begin position="204"/>
        <end position="223"/>
    </location>
</feature>
<evidence type="ECO:0000256" key="4">
    <source>
        <dbReference type="ARBA" id="ARBA00022676"/>
    </source>
</evidence>
<keyword evidence="7 10" id="KW-1133">Transmembrane helix</keyword>
<dbReference type="Pfam" id="PF16192">
    <property type="entry name" value="PMT_4TMC"/>
    <property type="match status" value="1"/>
</dbReference>
<dbReference type="OrthoDB" id="9776737at2"/>
<feature type="domain" description="Protein O-mannosyl-transferase C-terminal four TM" evidence="12">
    <location>
        <begin position="297"/>
        <end position="503"/>
    </location>
</feature>
<evidence type="ECO:0000256" key="6">
    <source>
        <dbReference type="ARBA" id="ARBA00022692"/>
    </source>
</evidence>
<comment type="subcellular location">
    <subcellularLocation>
        <location evidence="10">Cell membrane</location>
    </subcellularLocation>
    <subcellularLocation>
        <location evidence="1">Endomembrane system</location>
        <topology evidence="1">Multi-pass membrane protein</topology>
    </subcellularLocation>
</comment>
<dbReference type="EMBL" id="CP003630">
    <property type="protein sequence ID" value="AFZ19847.1"/>
    <property type="molecule type" value="Genomic_DNA"/>
</dbReference>
<dbReference type="UniPathway" id="UPA00378"/>
<comment type="similarity">
    <text evidence="3 10">Belongs to the glycosyltransferase 39 family.</text>
</comment>
<dbReference type="RefSeq" id="WP_015183983.1">
    <property type="nucleotide sequence ID" value="NC_019738.1"/>
</dbReference>
<dbReference type="Pfam" id="PF02366">
    <property type="entry name" value="PMT"/>
    <property type="match status" value="1"/>
</dbReference>
<keyword evidence="5 10" id="KW-0808">Transferase</keyword>
<feature type="transmembrane region" description="Helical" evidence="10">
    <location>
        <begin position="373"/>
        <end position="389"/>
    </location>
</feature>
<comment type="function">
    <text evidence="10">Protein O-mannosyltransferase that catalyzes the transfer of a single mannose residue from a polyprenol phospho-mannosyl lipidic donor to the hydroxyl group of selected serine and threonine residues in acceptor proteins.</text>
</comment>